<dbReference type="SUPFAM" id="SSF81383">
    <property type="entry name" value="F-box domain"/>
    <property type="match status" value="1"/>
</dbReference>
<dbReference type="Pfam" id="PF12937">
    <property type="entry name" value="F-box-like"/>
    <property type="match status" value="1"/>
</dbReference>
<dbReference type="PANTHER" id="PTHR13318:SF190">
    <property type="entry name" value="PARTNER OF PAIRED, ISOFORM B"/>
    <property type="match status" value="1"/>
</dbReference>
<dbReference type="Proteomes" id="UP000002358">
    <property type="component" value="Chromosome 3"/>
</dbReference>
<dbReference type="InterPro" id="IPR032675">
    <property type="entry name" value="LRR_dom_sf"/>
</dbReference>
<dbReference type="OrthoDB" id="7701263at2759"/>
<proteinExistence type="predicted"/>
<dbReference type="AlphaFoldDB" id="A0A7M7Q782"/>
<dbReference type="EnsemblMetazoa" id="XM_031926089">
    <property type="protein sequence ID" value="XP_031781949"/>
    <property type="gene ID" value="LOC100118612"/>
</dbReference>
<dbReference type="InterPro" id="IPR001810">
    <property type="entry name" value="F-box_dom"/>
</dbReference>
<dbReference type="InterPro" id="IPR036047">
    <property type="entry name" value="F-box-like_dom_sf"/>
</dbReference>
<dbReference type="RefSeq" id="XP_031781949.1">
    <property type="nucleotide sequence ID" value="XM_031926089.1"/>
</dbReference>
<reference evidence="2" key="1">
    <citation type="submission" date="2021-01" db="UniProtKB">
        <authorList>
            <consortium name="EnsemblMetazoa"/>
        </authorList>
    </citation>
    <scope>IDENTIFICATION</scope>
</reference>
<evidence type="ECO:0000313" key="3">
    <source>
        <dbReference type="Proteomes" id="UP000002358"/>
    </source>
</evidence>
<dbReference type="SUPFAM" id="SSF52047">
    <property type="entry name" value="RNI-like"/>
    <property type="match status" value="1"/>
</dbReference>
<accession>A0A7M7Q782</accession>
<dbReference type="GeneID" id="100118612"/>
<evidence type="ECO:0000313" key="2">
    <source>
        <dbReference type="EnsemblMetazoa" id="XP_031781949"/>
    </source>
</evidence>
<dbReference type="RefSeq" id="XP_031781950.1">
    <property type="nucleotide sequence ID" value="XM_031926090.1"/>
</dbReference>
<dbReference type="SMR" id="A0A7M7Q782"/>
<feature type="domain" description="F-box" evidence="1">
    <location>
        <begin position="40"/>
        <end position="66"/>
    </location>
</feature>
<dbReference type="Gene3D" id="1.20.1280.50">
    <property type="match status" value="1"/>
</dbReference>
<dbReference type="RefSeq" id="XP_031781951.1">
    <property type="nucleotide sequence ID" value="XM_031926091.1"/>
</dbReference>
<dbReference type="EnsemblMetazoa" id="XM_031926091">
    <property type="protein sequence ID" value="XP_031781951"/>
    <property type="gene ID" value="LOC100118612"/>
</dbReference>
<dbReference type="EnsemblMetazoa" id="XM_031926090">
    <property type="protein sequence ID" value="XP_031781950"/>
    <property type="gene ID" value="LOC100118612"/>
</dbReference>
<protein>
    <recommendedName>
        <fullName evidence="1">F-box domain-containing protein</fullName>
    </recommendedName>
</protein>
<sequence length="446" mass="51920">MDGETMSREKIQKVEVDERTADTVNSDDQPDIFKLNDICLIQIFSFLPIPERIRIQRVCKRWQEVSALAWCDMKKLEIGGKYFGFFNKSLKCEKIDLRIVEKVLRMCGPCLTHIQLNSVDEDSNHYVATNKKLLILVKELCPNLKSIDFSFSICRRTMKFIADNFTNLRQCSIVHVRNKLDDLLSIFLLRSKNLESISLYSFNTKGSCMLDLSAETIKHITLRDCNLFLPENLSHVCCYISVLQNVNALETLSIIYSRKIIANLDTILRLAPEQSNLKTLKIQSRHCLYGNRKAINLSYMHKFTNLHTLELRGGDVLHDEILVNVGQHCKNLQRAILTCSRRVKDSGLQHIARLPKLDYLELEAIPWVTKKSVPHLLELKSFKCRRCERLDERSYRLLIEMSRNLEYIEVGSWSYSRVLFIRYDIKKKRVSSHPLKLCVDGRTIQF</sequence>
<evidence type="ECO:0000259" key="1">
    <source>
        <dbReference type="Pfam" id="PF12937"/>
    </source>
</evidence>
<dbReference type="GO" id="GO:0031146">
    <property type="term" value="P:SCF-dependent proteasomal ubiquitin-dependent protein catabolic process"/>
    <property type="evidence" value="ECO:0007669"/>
    <property type="project" value="TreeGrafter"/>
</dbReference>
<organism evidence="2 3">
    <name type="scientific">Nasonia vitripennis</name>
    <name type="common">Parasitic wasp</name>
    <dbReference type="NCBI Taxonomy" id="7425"/>
    <lineage>
        <taxon>Eukaryota</taxon>
        <taxon>Metazoa</taxon>
        <taxon>Ecdysozoa</taxon>
        <taxon>Arthropoda</taxon>
        <taxon>Hexapoda</taxon>
        <taxon>Insecta</taxon>
        <taxon>Pterygota</taxon>
        <taxon>Neoptera</taxon>
        <taxon>Endopterygota</taxon>
        <taxon>Hymenoptera</taxon>
        <taxon>Apocrita</taxon>
        <taxon>Proctotrupomorpha</taxon>
        <taxon>Chalcidoidea</taxon>
        <taxon>Pteromalidae</taxon>
        <taxon>Pteromalinae</taxon>
        <taxon>Nasonia</taxon>
    </lineage>
</organism>
<dbReference type="PANTHER" id="PTHR13318">
    <property type="entry name" value="PARTNER OF PAIRED, ISOFORM B-RELATED"/>
    <property type="match status" value="1"/>
</dbReference>
<dbReference type="GO" id="GO:0019005">
    <property type="term" value="C:SCF ubiquitin ligase complex"/>
    <property type="evidence" value="ECO:0007669"/>
    <property type="project" value="TreeGrafter"/>
</dbReference>
<name>A0A7M7Q782_NASVI</name>
<dbReference type="Gene3D" id="3.80.10.10">
    <property type="entry name" value="Ribonuclease Inhibitor"/>
    <property type="match status" value="1"/>
</dbReference>
<keyword evidence="3" id="KW-1185">Reference proteome</keyword>